<evidence type="ECO:0000256" key="1">
    <source>
        <dbReference type="SAM" id="MobiDB-lite"/>
    </source>
</evidence>
<organism evidence="2 3">
    <name type="scientific">Rhizoclosmatium globosum</name>
    <dbReference type="NCBI Taxonomy" id="329046"/>
    <lineage>
        <taxon>Eukaryota</taxon>
        <taxon>Fungi</taxon>
        <taxon>Fungi incertae sedis</taxon>
        <taxon>Chytridiomycota</taxon>
        <taxon>Chytridiomycota incertae sedis</taxon>
        <taxon>Chytridiomycetes</taxon>
        <taxon>Chytridiales</taxon>
        <taxon>Chytriomycetaceae</taxon>
        <taxon>Rhizoclosmatium</taxon>
    </lineage>
</organism>
<dbReference type="AlphaFoldDB" id="A0A1Y2BR07"/>
<evidence type="ECO:0000313" key="3">
    <source>
        <dbReference type="Proteomes" id="UP000193642"/>
    </source>
</evidence>
<sequence length="339" mass="37722">MALPPSKDHSHATFIPSMTANLEAAAAKIGRKNRKDYSKFGDLEEYSLLSILKWRSLKPDFKATDEIEIASRVLHSILARPSLHLFEPDRLKIAESSRTFTVQAKSEEVHRFFKELFSRSSSSAITSSSPSHPPLVLGGKRKEPDTTSDEVLKRCPKKCRKDSITSRAKTIDIALMKTPGKSVRTLSSSGSKYYSSSTLELATREGLRFLKKYETIVEESFMGDFVLAIRDCYVNEATKLPYEFDLECLDLIGILKMLKTGQGAFKFVGSEDHVSEVIAKVYSSRNTDAHAPSGGLSDIYLVHIMSSVAEFLSILDSSSAVWAEYNSLKENADEDIGKE</sequence>
<dbReference type="EMBL" id="MCGO01000051">
    <property type="protein sequence ID" value="ORY37180.1"/>
    <property type="molecule type" value="Genomic_DNA"/>
</dbReference>
<keyword evidence="3" id="KW-1185">Reference proteome</keyword>
<accession>A0A1Y2BR07</accession>
<reference evidence="2 3" key="1">
    <citation type="submission" date="2016-07" db="EMBL/GenBank/DDBJ databases">
        <title>Pervasive Adenine N6-methylation of Active Genes in Fungi.</title>
        <authorList>
            <consortium name="DOE Joint Genome Institute"/>
            <person name="Mondo S.J."/>
            <person name="Dannebaum R.O."/>
            <person name="Kuo R.C."/>
            <person name="Labutti K."/>
            <person name="Haridas S."/>
            <person name="Kuo A."/>
            <person name="Salamov A."/>
            <person name="Ahrendt S.R."/>
            <person name="Lipzen A."/>
            <person name="Sullivan W."/>
            <person name="Andreopoulos W.B."/>
            <person name="Clum A."/>
            <person name="Lindquist E."/>
            <person name="Daum C."/>
            <person name="Ramamoorthy G.K."/>
            <person name="Gryganskyi A."/>
            <person name="Culley D."/>
            <person name="Magnuson J.K."/>
            <person name="James T.Y."/>
            <person name="O'Malley M.A."/>
            <person name="Stajich J.E."/>
            <person name="Spatafora J.W."/>
            <person name="Visel A."/>
            <person name="Grigoriev I.V."/>
        </authorList>
    </citation>
    <scope>NUCLEOTIDE SEQUENCE [LARGE SCALE GENOMIC DNA]</scope>
    <source>
        <strain evidence="2 3">JEL800</strain>
    </source>
</reference>
<feature type="region of interest" description="Disordered" evidence="1">
    <location>
        <begin position="123"/>
        <end position="151"/>
    </location>
</feature>
<dbReference type="OrthoDB" id="10293964at2759"/>
<evidence type="ECO:0000313" key="2">
    <source>
        <dbReference type="EMBL" id="ORY37180.1"/>
    </source>
</evidence>
<dbReference type="Proteomes" id="UP000193642">
    <property type="component" value="Unassembled WGS sequence"/>
</dbReference>
<protein>
    <submittedName>
        <fullName evidence="2">Uncharacterized protein</fullName>
    </submittedName>
</protein>
<gene>
    <name evidence="2" type="ORF">BCR33DRAFT_769840</name>
</gene>
<name>A0A1Y2BR07_9FUNG</name>
<feature type="compositionally biased region" description="Basic and acidic residues" evidence="1">
    <location>
        <begin position="140"/>
        <end position="151"/>
    </location>
</feature>
<comment type="caution">
    <text evidence="2">The sequence shown here is derived from an EMBL/GenBank/DDBJ whole genome shotgun (WGS) entry which is preliminary data.</text>
</comment>
<proteinExistence type="predicted"/>